<evidence type="ECO:0000313" key="2">
    <source>
        <dbReference type="Proteomes" id="UP000683310"/>
    </source>
</evidence>
<evidence type="ECO:0000313" key="1">
    <source>
        <dbReference type="EMBL" id="QVI19019.1"/>
    </source>
</evidence>
<sequence length="58" mass="6052">MPGKLSIAAPVALAPADAIAVHGKNDATGGAARWFVGSYVLGLHRTEKGWRIDCFETG</sequence>
<dbReference type="Proteomes" id="UP000683310">
    <property type="component" value="Chromosome"/>
</dbReference>
<organism evidence="1 2">
    <name type="scientific">Nocardia tengchongensis</name>
    <dbReference type="NCBI Taxonomy" id="2055889"/>
    <lineage>
        <taxon>Bacteria</taxon>
        <taxon>Bacillati</taxon>
        <taxon>Actinomycetota</taxon>
        <taxon>Actinomycetes</taxon>
        <taxon>Mycobacteriales</taxon>
        <taxon>Nocardiaceae</taxon>
        <taxon>Nocardia</taxon>
    </lineage>
</organism>
<reference evidence="1 2" key="1">
    <citation type="submission" date="2021-04" db="EMBL/GenBank/DDBJ databases">
        <title>Nocardia tengchongensis.</title>
        <authorList>
            <person name="Zhuang k."/>
            <person name="Ran Y."/>
            <person name="Li W."/>
        </authorList>
    </citation>
    <scope>NUCLEOTIDE SEQUENCE [LARGE SCALE GENOMIC DNA]</scope>
    <source>
        <strain evidence="1 2">CFH S0057</strain>
    </source>
</reference>
<gene>
    <name evidence="1" type="ORF">KHQ06_21310</name>
</gene>
<name>A0ABX8CHM3_9NOCA</name>
<dbReference type="RefSeq" id="WP_213555055.1">
    <property type="nucleotide sequence ID" value="NZ_JBHZDI010000080.1"/>
</dbReference>
<accession>A0ABX8CHM3</accession>
<protein>
    <recommendedName>
        <fullName evidence="3">Nuclear transport factor 2 family protein</fullName>
    </recommendedName>
</protein>
<dbReference type="EMBL" id="CP074371">
    <property type="protein sequence ID" value="QVI19019.1"/>
    <property type="molecule type" value="Genomic_DNA"/>
</dbReference>
<proteinExistence type="predicted"/>
<evidence type="ECO:0008006" key="3">
    <source>
        <dbReference type="Google" id="ProtNLM"/>
    </source>
</evidence>
<keyword evidence="2" id="KW-1185">Reference proteome</keyword>